<accession>A0ABY7DSU0</accession>
<proteinExistence type="predicted"/>
<evidence type="ECO:0000259" key="1">
    <source>
        <dbReference type="Pfam" id="PF23069"/>
    </source>
</evidence>
<evidence type="ECO:0000313" key="2">
    <source>
        <dbReference type="EMBL" id="WAR00144.1"/>
    </source>
</evidence>
<dbReference type="Pfam" id="PF23069">
    <property type="entry name" value="DUF7042"/>
    <property type="match status" value="1"/>
</dbReference>
<dbReference type="InterPro" id="IPR055470">
    <property type="entry name" value="DUF7042"/>
</dbReference>
<sequence length="371" mass="41144">MVHSFRVIGDPLFKNGNGVPGQCEFPSQFQNSVWLDSDKGELQFTANTMAGWELRTKLNALDSIVEPNWECFHTESDTDSTYILLKTPAAIRLFDVEYDTYLCMQMKKISTFSYYYYLLWAQQDIANQERITIKQPGTSINDPKAELCLATSQTQVYPSENEYHILLKQGNEADAIQDCPTTFYGQYNYSVTDTSGPVTCDSGTGDWDVCTDYQRMTFNYTSSNGSVACVFSMTSGSNTLVTVYNEDASVVAGYERFTCFISSISSDGSLELSQSPGSCPKDQIPTSVPSLANGTGVGLQMSLTPKAKSMDIDLMNHVRHPLWIHSHGSTPPTGTESPVVQPLEDGTPTPLPFFHRRKDANICCQRHCGTI</sequence>
<gene>
    <name evidence="2" type="ORF">MAR_024516</name>
</gene>
<evidence type="ECO:0000313" key="3">
    <source>
        <dbReference type="Proteomes" id="UP001164746"/>
    </source>
</evidence>
<dbReference type="EMBL" id="CP111014">
    <property type="protein sequence ID" value="WAR00144.1"/>
    <property type="molecule type" value="Genomic_DNA"/>
</dbReference>
<reference evidence="2" key="1">
    <citation type="submission" date="2022-11" db="EMBL/GenBank/DDBJ databases">
        <title>Centuries of genome instability and evolution in soft-shell clam transmissible cancer (bioRxiv).</title>
        <authorList>
            <person name="Hart S.F.M."/>
            <person name="Yonemitsu M.A."/>
            <person name="Giersch R.M."/>
            <person name="Beal B.F."/>
            <person name="Arriagada G."/>
            <person name="Davis B.W."/>
            <person name="Ostrander E.A."/>
            <person name="Goff S.P."/>
            <person name="Metzger M.J."/>
        </authorList>
    </citation>
    <scope>NUCLEOTIDE SEQUENCE</scope>
    <source>
        <strain evidence="2">MELC-2E11</strain>
        <tissue evidence="2">Siphon/mantle</tissue>
    </source>
</reference>
<protein>
    <recommendedName>
        <fullName evidence="1">DUF7042 domain-containing protein</fullName>
    </recommendedName>
</protein>
<organism evidence="2 3">
    <name type="scientific">Mya arenaria</name>
    <name type="common">Soft-shell clam</name>
    <dbReference type="NCBI Taxonomy" id="6604"/>
    <lineage>
        <taxon>Eukaryota</taxon>
        <taxon>Metazoa</taxon>
        <taxon>Spiralia</taxon>
        <taxon>Lophotrochozoa</taxon>
        <taxon>Mollusca</taxon>
        <taxon>Bivalvia</taxon>
        <taxon>Autobranchia</taxon>
        <taxon>Heteroconchia</taxon>
        <taxon>Euheterodonta</taxon>
        <taxon>Imparidentia</taxon>
        <taxon>Neoheterodontei</taxon>
        <taxon>Myida</taxon>
        <taxon>Myoidea</taxon>
        <taxon>Myidae</taxon>
        <taxon>Mya</taxon>
    </lineage>
</organism>
<name>A0ABY7DSU0_MYAAR</name>
<keyword evidence="3" id="KW-1185">Reference proteome</keyword>
<dbReference type="Proteomes" id="UP001164746">
    <property type="component" value="Chromosome 3"/>
</dbReference>
<feature type="domain" description="DUF7042" evidence="1">
    <location>
        <begin position="178"/>
        <end position="282"/>
    </location>
</feature>